<gene>
    <name evidence="2" type="ORF">PXEA_LOCUS73</name>
</gene>
<evidence type="ECO:0000313" key="3">
    <source>
        <dbReference type="Proteomes" id="UP000784294"/>
    </source>
</evidence>
<accession>A0A3S5A4F8</accession>
<feature type="compositionally biased region" description="Basic and acidic residues" evidence="1">
    <location>
        <begin position="259"/>
        <end position="268"/>
    </location>
</feature>
<reference evidence="2" key="1">
    <citation type="submission" date="2018-11" db="EMBL/GenBank/DDBJ databases">
        <authorList>
            <consortium name="Pathogen Informatics"/>
        </authorList>
    </citation>
    <scope>NUCLEOTIDE SEQUENCE</scope>
</reference>
<organism evidence="2 3">
    <name type="scientific">Protopolystoma xenopodis</name>
    <dbReference type="NCBI Taxonomy" id="117903"/>
    <lineage>
        <taxon>Eukaryota</taxon>
        <taxon>Metazoa</taxon>
        <taxon>Spiralia</taxon>
        <taxon>Lophotrochozoa</taxon>
        <taxon>Platyhelminthes</taxon>
        <taxon>Monogenea</taxon>
        <taxon>Polyopisthocotylea</taxon>
        <taxon>Polystomatidea</taxon>
        <taxon>Polystomatidae</taxon>
        <taxon>Protopolystoma</taxon>
    </lineage>
</organism>
<proteinExistence type="predicted"/>
<name>A0A3S5A4F8_9PLAT</name>
<keyword evidence="3" id="KW-1185">Reference proteome</keyword>
<dbReference type="EMBL" id="CAAALY010000151">
    <property type="protein sequence ID" value="VEL06633.1"/>
    <property type="molecule type" value="Genomic_DNA"/>
</dbReference>
<feature type="region of interest" description="Disordered" evidence="1">
    <location>
        <begin position="252"/>
        <end position="307"/>
    </location>
</feature>
<protein>
    <submittedName>
        <fullName evidence="2">Uncharacterized protein</fullName>
    </submittedName>
</protein>
<evidence type="ECO:0000313" key="2">
    <source>
        <dbReference type="EMBL" id="VEL06633.1"/>
    </source>
</evidence>
<dbReference type="OrthoDB" id="6284657at2759"/>
<comment type="caution">
    <text evidence="2">The sequence shown here is derived from an EMBL/GenBank/DDBJ whole genome shotgun (WGS) entry which is preliminary data.</text>
</comment>
<dbReference type="AlphaFoldDB" id="A0A3S5A4F8"/>
<dbReference type="Proteomes" id="UP000784294">
    <property type="component" value="Unassembled WGS sequence"/>
</dbReference>
<sequence length="559" mass="61095">MFLYSRISDGRVRVEVAETSDGMNKVFQCKAYDSLTGYELTKDVSYGWKFASKSTGEDVSPGHLFASMQEQGNELEISYSSPMNIPFYLHQLGIVEGTCVVLVPSYAGKLDFVEGSVNTYYSEPFIEIDPNQGKEEVIVKLPGSPKRGKKAGLVVQSVKNGLITVTSGGTVSLECQLVDLDTHAALNDEMINYSWDLRRRDNSPVDTASLVDTALLLEKASGKMITLVGINRLAGGLRGRCSAINTTLSEANKVSSMEGRVEDGRSDDDPTSAGKQEDEKEDTQKSGKLESGAIWVQPGASLAPEEDRQWPRPYDIDFQGNVIPSSGIRHGMLYGWELRYGSGRPASLNQIGAEVNIDAKEGTLKVNGFRAQPEAPPGLQLRCLVDSPAIEEEIGEAGADGRVRYSSVYADVVSTTRDGDVIVEQPTRTQEEAPEIFPIVDGLNECGNLPFRTDEDIVLKCRPNDTKIDTSNVAVAWEIRHANGQLIPVSNLLARSIRQEGNSLYLNQIVKPQATPLIGRCVILSRQNFTDVYSSAYFAINKYGKACEPGDKILVTMIT</sequence>
<feature type="compositionally biased region" description="Basic and acidic residues" evidence="1">
    <location>
        <begin position="275"/>
        <end position="288"/>
    </location>
</feature>
<evidence type="ECO:0000256" key="1">
    <source>
        <dbReference type="SAM" id="MobiDB-lite"/>
    </source>
</evidence>